<protein>
    <submittedName>
        <fullName evidence="3">Uncharacterized protein DUF3592</fullName>
    </submittedName>
</protein>
<comment type="caution">
    <text evidence="3">The sequence shown here is derived from an EMBL/GenBank/DDBJ whole genome shotgun (WGS) entry which is preliminary data.</text>
</comment>
<dbReference type="AlphaFoldDB" id="A0A3R9PS93"/>
<accession>A0A3R9PS93</accession>
<keyword evidence="4" id="KW-1185">Reference proteome</keyword>
<evidence type="ECO:0000256" key="1">
    <source>
        <dbReference type="SAM" id="Phobius"/>
    </source>
</evidence>
<sequence>MDIGATVELWRRVFSRACLVVGPCFLAIALGFVIHTSVFLHYSIATNGNIISMASNRDKDGNSFNFSPVFAFSTKDGRMYTLTSDVYSNPPEYTVGEPVTVLYEQKNPAGAKLRSFWQLWLFPVAFGILGGLATCTGYLLMRYERRQDRQSLSIAT</sequence>
<keyword evidence="1" id="KW-0812">Transmembrane</keyword>
<dbReference type="OrthoDB" id="4289693at2"/>
<evidence type="ECO:0000259" key="2">
    <source>
        <dbReference type="Pfam" id="PF12158"/>
    </source>
</evidence>
<gene>
    <name evidence="3" type="ORF">EDE15_2304</name>
</gene>
<dbReference type="InterPro" id="IPR021994">
    <property type="entry name" value="DUF3592"/>
</dbReference>
<evidence type="ECO:0000313" key="4">
    <source>
        <dbReference type="Proteomes" id="UP000269669"/>
    </source>
</evidence>
<reference evidence="3 4" key="1">
    <citation type="submission" date="2018-12" db="EMBL/GenBank/DDBJ databases">
        <title>Sequencing of bacterial isolates from soil warming experiment in Harvard Forest, Massachusetts, USA.</title>
        <authorList>
            <person name="Deangelis K."/>
        </authorList>
    </citation>
    <scope>NUCLEOTIDE SEQUENCE [LARGE SCALE GENOMIC DNA]</scope>
    <source>
        <strain evidence="3 4">EB153</strain>
    </source>
</reference>
<organism evidence="3 4">
    <name type="scientific">Edaphobacter aggregans</name>
    <dbReference type="NCBI Taxonomy" id="570835"/>
    <lineage>
        <taxon>Bacteria</taxon>
        <taxon>Pseudomonadati</taxon>
        <taxon>Acidobacteriota</taxon>
        <taxon>Terriglobia</taxon>
        <taxon>Terriglobales</taxon>
        <taxon>Acidobacteriaceae</taxon>
        <taxon>Edaphobacter</taxon>
    </lineage>
</organism>
<proteinExistence type="predicted"/>
<dbReference type="RefSeq" id="WP_125485348.1">
    <property type="nucleotide sequence ID" value="NZ_RSDW01000001.1"/>
</dbReference>
<keyword evidence="1" id="KW-1133">Transmembrane helix</keyword>
<feature type="domain" description="DUF3592" evidence="2">
    <location>
        <begin position="47"/>
        <end position="116"/>
    </location>
</feature>
<name>A0A3R9PS93_9BACT</name>
<dbReference type="Pfam" id="PF12158">
    <property type="entry name" value="DUF3592"/>
    <property type="match status" value="1"/>
</dbReference>
<evidence type="ECO:0000313" key="3">
    <source>
        <dbReference type="EMBL" id="RSL16779.1"/>
    </source>
</evidence>
<keyword evidence="1" id="KW-0472">Membrane</keyword>
<feature type="transmembrane region" description="Helical" evidence="1">
    <location>
        <begin position="120"/>
        <end position="141"/>
    </location>
</feature>
<feature type="transmembrane region" description="Helical" evidence="1">
    <location>
        <begin position="20"/>
        <end position="44"/>
    </location>
</feature>
<dbReference type="EMBL" id="RSDW01000001">
    <property type="protein sequence ID" value="RSL16779.1"/>
    <property type="molecule type" value="Genomic_DNA"/>
</dbReference>
<dbReference type="Proteomes" id="UP000269669">
    <property type="component" value="Unassembled WGS sequence"/>
</dbReference>